<dbReference type="SMART" id="SM00487">
    <property type="entry name" value="DEXDc"/>
    <property type="match status" value="1"/>
</dbReference>
<dbReference type="OrthoDB" id="221352at2"/>
<dbReference type="InterPro" id="IPR011545">
    <property type="entry name" value="DEAD/DEAH_box_helicase_dom"/>
</dbReference>
<evidence type="ECO:0000259" key="5">
    <source>
        <dbReference type="PROSITE" id="PS51192"/>
    </source>
</evidence>
<dbReference type="Pfam" id="PF00271">
    <property type="entry name" value="Helicase_C"/>
    <property type="match status" value="1"/>
</dbReference>
<gene>
    <name evidence="7" type="ORF">EC9_38970</name>
</gene>
<dbReference type="Proteomes" id="UP000319557">
    <property type="component" value="Chromosome"/>
</dbReference>
<keyword evidence="1" id="KW-0547">Nucleotide-binding</keyword>
<dbReference type="RefSeq" id="WP_145347571.1">
    <property type="nucleotide sequence ID" value="NZ_CP036261.1"/>
</dbReference>
<dbReference type="InterPro" id="IPR014001">
    <property type="entry name" value="Helicase_ATP-bd"/>
</dbReference>
<organism evidence="7 8">
    <name type="scientific">Rosistilla ulvae</name>
    <dbReference type="NCBI Taxonomy" id="1930277"/>
    <lineage>
        <taxon>Bacteria</taxon>
        <taxon>Pseudomonadati</taxon>
        <taxon>Planctomycetota</taxon>
        <taxon>Planctomycetia</taxon>
        <taxon>Pirellulales</taxon>
        <taxon>Pirellulaceae</taxon>
        <taxon>Rosistilla</taxon>
    </lineage>
</organism>
<evidence type="ECO:0000259" key="6">
    <source>
        <dbReference type="PROSITE" id="PS51194"/>
    </source>
</evidence>
<dbReference type="PROSITE" id="PS51194">
    <property type="entry name" value="HELICASE_CTER"/>
    <property type="match status" value="1"/>
</dbReference>
<dbReference type="PROSITE" id="PS51192">
    <property type="entry name" value="HELICASE_ATP_BIND_1"/>
    <property type="match status" value="1"/>
</dbReference>
<dbReference type="PANTHER" id="PTHR47961">
    <property type="entry name" value="DNA POLYMERASE THETA, PUTATIVE (AFU_ORTHOLOGUE AFUA_1G05260)-RELATED"/>
    <property type="match status" value="1"/>
</dbReference>
<evidence type="ECO:0000256" key="4">
    <source>
        <dbReference type="ARBA" id="ARBA00022840"/>
    </source>
</evidence>
<dbReference type="SUPFAM" id="SSF158702">
    <property type="entry name" value="Sec63 N-terminal domain-like"/>
    <property type="match status" value="1"/>
</dbReference>
<keyword evidence="3 7" id="KW-0347">Helicase</keyword>
<evidence type="ECO:0000256" key="2">
    <source>
        <dbReference type="ARBA" id="ARBA00022801"/>
    </source>
</evidence>
<dbReference type="InterPro" id="IPR027417">
    <property type="entry name" value="P-loop_NTPase"/>
</dbReference>
<dbReference type="KEGG" id="ruv:EC9_38970"/>
<dbReference type="AlphaFoldDB" id="A0A517M4A2"/>
<feature type="domain" description="Helicase ATP-binding" evidence="5">
    <location>
        <begin position="306"/>
        <end position="488"/>
    </location>
</feature>
<dbReference type="GO" id="GO:0005524">
    <property type="term" value="F:ATP binding"/>
    <property type="evidence" value="ECO:0007669"/>
    <property type="project" value="UniProtKB-KW"/>
</dbReference>
<keyword evidence="8" id="KW-1185">Reference proteome</keyword>
<dbReference type="GO" id="GO:0004386">
    <property type="term" value="F:helicase activity"/>
    <property type="evidence" value="ECO:0007669"/>
    <property type="project" value="UniProtKB-KW"/>
</dbReference>
<evidence type="ECO:0000313" key="8">
    <source>
        <dbReference type="Proteomes" id="UP000319557"/>
    </source>
</evidence>
<dbReference type="GO" id="GO:0003676">
    <property type="term" value="F:nucleic acid binding"/>
    <property type="evidence" value="ECO:0007669"/>
    <property type="project" value="InterPro"/>
</dbReference>
<dbReference type="SMART" id="SM00490">
    <property type="entry name" value="HELICc"/>
    <property type="match status" value="1"/>
</dbReference>
<dbReference type="GO" id="GO:0016787">
    <property type="term" value="F:hydrolase activity"/>
    <property type="evidence" value="ECO:0007669"/>
    <property type="project" value="UniProtKB-KW"/>
</dbReference>
<dbReference type="Gene3D" id="1.10.3380.20">
    <property type="match status" value="1"/>
</dbReference>
<accession>A0A517M4A2</accession>
<dbReference type="PANTHER" id="PTHR47961:SF6">
    <property type="entry name" value="DNA-DIRECTED DNA POLYMERASE"/>
    <property type="match status" value="1"/>
</dbReference>
<evidence type="ECO:0000313" key="7">
    <source>
        <dbReference type="EMBL" id="QDS89697.1"/>
    </source>
</evidence>
<name>A0A517M4A2_9BACT</name>
<protein>
    <submittedName>
        <fullName evidence="7">Ski2-like helicase</fullName>
    </submittedName>
</protein>
<dbReference type="InterPro" id="IPR050474">
    <property type="entry name" value="Hel308_SKI2-like"/>
</dbReference>
<dbReference type="Pfam" id="PF00270">
    <property type="entry name" value="DEAD"/>
    <property type="match status" value="1"/>
</dbReference>
<dbReference type="CDD" id="cd17921">
    <property type="entry name" value="DEXHc_Ski2"/>
    <property type="match status" value="1"/>
</dbReference>
<dbReference type="SUPFAM" id="SSF52540">
    <property type="entry name" value="P-loop containing nucleoside triphosphate hydrolases"/>
    <property type="match status" value="1"/>
</dbReference>
<dbReference type="InterPro" id="IPR001650">
    <property type="entry name" value="Helicase_C-like"/>
</dbReference>
<reference evidence="7 8" key="1">
    <citation type="submission" date="2019-02" db="EMBL/GenBank/DDBJ databases">
        <title>Deep-cultivation of Planctomycetes and their phenomic and genomic characterization uncovers novel biology.</title>
        <authorList>
            <person name="Wiegand S."/>
            <person name="Jogler M."/>
            <person name="Boedeker C."/>
            <person name="Pinto D."/>
            <person name="Vollmers J."/>
            <person name="Rivas-Marin E."/>
            <person name="Kohn T."/>
            <person name="Peeters S.H."/>
            <person name="Heuer A."/>
            <person name="Rast P."/>
            <person name="Oberbeckmann S."/>
            <person name="Bunk B."/>
            <person name="Jeske O."/>
            <person name="Meyerdierks A."/>
            <person name="Storesund J.E."/>
            <person name="Kallscheuer N."/>
            <person name="Luecker S."/>
            <person name="Lage O.M."/>
            <person name="Pohl T."/>
            <person name="Merkel B.J."/>
            <person name="Hornburger P."/>
            <person name="Mueller R.-W."/>
            <person name="Bruemmer F."/>
            <person name="Labrenz M."/>
            <person name="Spormann A.M."/>
            <person name="Op den Camp H."/>
            <person name="Overmann J."/>
            <person name="Amann R."/>
            <person name="Jetten M.S.M."/>
            <person name="Mascher T."/>
            <person name="Medema M.H."/>
            <person name="Devos D.P."/>
            <person name="Kaster A.-K."/>
            <person name="Ovreas L."/>
            <person name="Rohde M."/>
            <person name="Galperin M.Y."/>
            <person name="Jogler C."/>
        </authorList>
    </citation>
    <scope>NUCLEOTIDE SEQUENCE [LARGE SCALE GENOMIC DNA]</scope>
    <source>
        <strain evidence="7 8">EC9</strain>
    </source>
</reference>
<feature type="domain" description="Helicase C-terminal" evidence="6">
    <location>
        <begin position="546"/>
        <end position="746"/>
    </location>
</feature>
<dbReference type="Gene3D" id="3.40.50.300">
    <property type="entry name" value="P-loop containing nucleotide triphosphate hydrolases"/>
    <property type="match status" value="2"/>
</dbReference>
<keyword evidence="4" id="KW-0067">ATP-binding</keyword>
<proteinExistence type="predicted"/>
<evidence type="ECO:0000256" key="3">
    <source>
        <dbReference type="ARBA" id="ARBA00022806"/>
    </source>
</evidence>
<keyword evidence="2" id="KW-0378">Hydrolase</keyword>
<dbReference type="EMBL" id="CP036261">
    <property type="protein sequence ID" value="QDS89697.1"/>
    <property type="molecule type" value="Genomic_DNA"/>
</dbReference>
<sequence length="1059" mass="118900">MSHWILDNHDKLRKEATQIASRIQLQTELMQHAAVPDGDCLERALMMLELAIHDLLTDSLEESGDTPHQLRELAAEAFTLARVIKRPSNAMDEGLFVLRACCFGVLGDKGADASRWLKLRGIPDLPLRSDDWVEQTWANILDVWLLIFRKDGWEDRDQVLSRIAILRDAQKEFEERYLLRQDPADARTKAIELIGLYHFAKAAEIFALFMTDGVVDGNFQVQQLLDSHFDRVQSVCKHFRFEQLEPVCRLLSRSASQMIENSIWTVTRAVNSRVTRFVENLVERGRGDKAIFDVLPPQRRALAERGLLGSSRRAVVVSLPTSSGKTLIAEFRILQALNQFETEQGWVAYLAPTRTLVNQIARQLRRDFSPLGISVEQVSPALEIDSIEAEMLNDATQSSRFRVLVTTPEKLDLMLRQDWEAKIGRPLTLVVVDEAHNIQDSTRGLKLELLLATINKECQRAQFLLLTPFIDNAREVARWLGGQNSDDISLSMDWQPNDRVIGVVQSLKGEAINKRSFDYSLRMKTLHTTRKTIAVDELLHLPSSPAIAKTFRKVSNQSALAAATAQTLQRRGPVILMHSRIDWVWSLADRLKVEENLRPESPKRKLVKDFLRLEFGDDFPLVDLMDYGVGVHHAGLSDDVRGLMEWLFEEEELSFLVATTTIAQGVNFPVSAVVMASHQYPTNTNERWVDMSPEDFWNIAGRAGRVSQGQLGVVALVAKDDSKAQDLAKFINRQSGALNSALVSLAFSAGDEMSDLGAIVYRHPEWSTFVQYLAHTYREMGKPETFAAEVEQVLRNTFGFDKLRAQYPELAEKLLGGVNEYTKYLGTPGRPLKLVDSTGFSLQSIVTVLKAVGEQKMTSDVWDGTTLFSVGNSNLQAMMGILLKVPELRENLEAVTGGDVPDGDSLANILKDWVNGDSVKSIAKRYFLEDEGDLVDAMTKCGRNLFGRLTQTAAWGMGALLSITGSSLPEERQTELRNLASRVFYGVNSDAAIVYRLLGVPRTAAMHFASSRTADIDKPIDVKRSALREMSVEDWQRVVGTQTGMTYRNVWRVLEGLDQ</sequence>
<evidence type="ECO:0000256" key="1">
    <source>
        <dbReference type="ARBA" id="ARBA00022741"/>
    </source>
</evidence>